<dbReference type="GO" id="GO:0000976">
    <property type="term" value="F:transcription cis-regulatory region binding"/>
    <property type="evidence" value="ECO:0007669"/>
    <property type="project" value="TreeGrafter"/>
</dbReference>
<evidence type="ECO:0000256" key="5">
    <source>
        <dbReference type="ARBA" id="ARBA00023163"/>
    </source>
</evidence>
<evidence type="ECO:0000256" key="3">
    <source>
        <dbReference type="ARBA" id="ARBA00023015"/>
    </source>
</evidence>
<dbReference type="SUPFAM" id="SSF46689">
    <property type="entry name" value="Homeodomain-like"/>
    <property type="match status" value="1"/>
</dbReference>
<dbReference type="InterPro" id="IPR001647">
    <property type="entry name" value="HTH_TetR"/>
</dbReference>
<evidence type="ECO:0000256" key="7">
    <source>
        <dbReference type="HAMAP-Rule" id="MF_00768"/>
    </source>
</evidence>
<dbReference type="HAMAP" id="MF_00768">
    <property type="entry name" value="HTH_type_BetI"/>
    <property type="match status" value="1"/>
</dbReference>
<dbReference type="STRING" id="1267768.BV394_03810"/>
<dbReference type="InterPro" id="IPR039538">
    <property type="entry name" value="BetI_C"/>
</dbReference>
<dbReference type="Proteomes" id="UP000187266">
    <property type="component" value="Chromosome"/>
</dbReference>
<evidence type="ECO:0000259" key="9">
    <source>
        <dbReference type="PROSITE" id="PS50977"/>
    </source>
</evidence>
<evidence type="ECO:0000256" key="6">
    <source>
        <dbReference type="ARBA" id="ARBA00024936"/>
    </source>
</evidence>
<dbReference type="GO" id="GO:0045892">
    <property type="term" value="P:negative regulation of DNA-templated transcription"/>
    <property type="evidence" value="ECO:0007669"/>
    <property type="project" value="UniProtKB-UniRule"/>
</dbReference>
<comment type="function">
    <text evidence="7">Repressor involved in choline regulation of the bet genes.</text>
</comment>
<evidence type="ECO:0000256" key="8">
    <source>
        <dbReference type="PROSITE-ProRule" id="PRU00335"/>
    </source>
</evidence>
<dbReference type="EMBL" id="CP019124">
    <property type="protein sequence ID" value="APX88962.1"/>
    <property type="molecule type" value="Genomic_DNA"/>
</dbReference>
<accession>A0A1U7DG59</accession>
<gene>
    <name evidence="7" type="primary">betI</name>
    <name evidence="10" type="ORF">BV394_03810</name>
</gene>
<dbReference type="PANTHER" id="PTHR30055">
    <property type="entry name" value="HTH-TYPE TRANSCRIPTIONAL REGULATOR RUTR"/>
    <property type="match status" value="1"/>
</dbReference>
<dbReference type="InterPro" id="IPR017757">
    <property type="entry name" value="Tscrpt_rep_BetI"/>
</dbReference>
<sequence>MEPIRRAALVNATIEEIGRAGSLDVTVGQIARRAGVSAALAHHYFGGKEQILLAAMRHILTQYGTTVRQALEGAVEPRQRLEAIAEASFTTGQFRPEVVGAWLNFYVQAQGNPSARRLLTVYQRRLRSNLLVALRPLAGARAEMIAETLAALIDGIYIRAALAPERFAAAAGGEGAPATDGDPEGSTEQAARIAAARVIETADLLIRQGA</sequence>
<dbReference type="AlphaFoldDB" id="A0A1U7DG59"/>
<dbReference type="GO" id="GO:0003700">
    <property type="term" value="F:DNA-binding transcription factor activity"/>
    <property type="evidence" value="ECO:0007669"/>
    <property type="project" value="UniProtKB-UniRule"/>
</dbReference>
<protein>
    <recommendedName>
        <fullName evidence="7">HTH-type transcriptional regulator BetI</fullName>
    </recommendedName>
</protein>
<organism evidence="10 11">
    <name type="scientific">Brevirhabdus pacifica</name>
    <dbReference type="NCBI Taxonomy" id="1267768"/>
    <lineage>
        <taxon>Bacteria</taxon>
        <taxon>Pseudomonadati</taxon>
        <taxon>Pseudomonadota</taxon>
        <taxon>Alphaproteobacteria</taxon>
        <taxon>Rhodobacterales</taxon>
        <taxon>Paracoccaceae</taxon>
        <taxon>Brevirhabdus</taxon>
    </lineage>
</organism>
<evidence type="ECO:0000256" key="4">
    <source>
        <dbReference type="ARBA" id="ARBA00023125"/>
    </source>
</evidence>
<dbReference type="SUPFAM" id="SSF48498">
    <property type="entry name" value="Tetracyclin repressor-like, C-terminal domain"/>
    <property type="match status" value="1"/>
</dbReference>
<dbReference type="PROSITE" id="PS01081">
    <property type="entry name" value="HTH_TETR_1"/>
    <property type="match status" value="1"/>
</dbReference>
<proteinExistence type="inferred from homology"/>
<keyword evidence="5 7" id="KW-0804">Transcription</keyword>
<dbReference type="InterPro" id="IPR009057">
    <property type="entry name" value="Homeodomain-like_sf"/>
</dbReference>
<evidence type="ECO:0000256" key="2">
    <source>
        <dbReference type="ARBA" id="ARBA00022491"/>
    </source>
</evidence>
<dbReference type="UniPathway" id="UPA00529"/>
<dbReference type="Gene3D" id="1.10.357.10">
    <property type="entry name" value="Tetracycline Repressor, domain 2"/>
    <property type="match status" value="1"/>
</dbReference>
<feature type="DNA-binding region" description="H-T-H motif" evidence="7 8">
    <location>
        <begin position="26"/>
        <end position="45"/>
    </location>
</feature>
<evidence type="ECO:0000313" key="11">
    <source>
        <dbReference type="Proteomes" id="UP000187266"/>
    </source>
</evidence>
<dbReference type="NCBIfam" id="TIGR03384">
    <property type="entry name" value="betaine_BetI"/>
    <property type="match status" value="1"/>
</dbReference>
<dbReference type="InterPro" id="IPR036271">
    <property type="entry name" value="Tet_transcr_reg_TetR-rel_C_sf"/>
</dbReference>
<comment type="pathway">
    <text evidence="1 7">Amine and polyamine biosynthesis; betaine biosynthesis via choline pathway [regulation].</text>
</comment>
<evidence type="ECO:0000313" key="10">
    <source>
        <dbReference type="EMBL" id="APX88962.1"/>
    </source>
</evidence>
<feature type="domain" description="HTH tetR-type" evidence="9">
    <location>
        <begin position="3"/>
        <end position="63"/>
    </location>
</feature>
<dbReference type="GO" id="GO:0019285">
    <property type="term" value="P:glycine betaine biosynthetic process from choline"/>
    <property type="evidence" value="ECO:0007669"/>
    <property type="project" value="UniProtKB-UniRule"/>
</dbReference>
<dbReference type="Pfam" id="PF00440">
    <property type="entry name" value="TetR_N"/>
    <property type="match status" value="1"/>
</dbReference>
<dbReference type="PANTHER" id="PTHR30055:SF234">
    <property type="entry name" value="HTH-TYPE TRANSCRIPTIONAL REGULATOR BETI"/>
    <property type="match status" value="1"/>
</dbReference>
<dbReference type="InterPro" id="IPR023772">
    <property type="entry name" value="DNA-bd_HTH_TetR-type_CS"/>
</dbReference>
<dbReference type="InterPro" id="IPR050109">
    <property type="entry name" value="HTH-type_TetR-like_transc_reg"/>
</dbReference>
<keyword evidence="3 7" id="KW-0805">Transcription regulation</keyword>
<dbReference type="NCBIfam" id="NF001978">
    <property type="entry name" value="PRK00767.1"/>
    <property type="match status" value="1"/>
</dbReference>
<name>A0A1U7DG59_9RHOB</name>
<dbReference type="Pfam" id="PF13977">
    <property type="entry name" value="TetR_C_6"/>
    <property type="match status" value="1"/>
</dbReference>
<evidence type="ECO:0000256" key="1">
    <source>
        <dbReference type="ARBA" id="ARBA00004719"/>
    </source>
</evidence>
<keyword evidence="2 7" id="KW-0678">Repressor</keyword>
<keyword evidence="11" id="KW-1185">Reference proteome</keyword>
<comment type="function">
    <text evidence="6">Repressor involved in the biosynthesis of the osmoprotectant glycine betaine. It represses transcription of the choline transporter BetT and the genes of BetAB involved in the synthesis of glycine betaine.</text>
</comment>
<keyword evidence="4 7" id="KW-0238">DNA-binding</keyword>
<dbReference type="RefSeq" id="WP_076978985.1">
    <property type="nucleotide sequence ID" value="NZ_CP019124.1"/>
</dbReference>
<reference evidence="10 11" key="1">
    <citation type="submission" date="2017-01" db="EMBL/GenBank/DDBJ databases">
        <title>Genomic analysis of Xuhuaishuia manganoxidans DY6-4.</title>
        <authorList>
            <person name="Wang X."/>
        </authorList>
    </citation>
    <scope>NUCLEOTIDE SEQUENCE [LARGE SCALE GENOMIC DNA]</scope>
    <source>
        <strain evidence="10 11">DY6-4</strain>
    </source>
</reference>
<dbReference type="PROSITE" id="PS50977">
    <property type="entry name" value="HTH_TETR_2"/>
    <property type="match status" value="1"/>
</dbReference>